<evidence type="ECO:0000256" key="2">
    <source>
        <dbReference type="ARBA" id="ARBA00022670"/>
    </source>
</evidence>
<sequence length="585" mass="65416">MHPCAYFSRKLSPAEQNYDVGNRELLAVKLALEEWRHWLEGAKHPFVVWTDHKNLIFLRDAKRLNSRQARWALFFGRFNFAITYRPGTRNVKPDALSRLYSTSSPDTPDNILPSTCVLGVTWAVEDQIQRGLNNDPGTGPPNRRYVQSSARSSALHWAHTAKFTCHPGVQRTLTFLKRYFWWPSMDSDVREYVSACSICARSKSSNRPPAGLLQPLVTPMRPWSHIALDFVTGLPPSQGNTTILSIIDRFSKAPHFVPLKKLPSSLKTADLLVNHVFRLHGIATEVVSDRGPQLISSVWKAFCSSLGAKVSLSSGYHPQTNGQTERLNQELEAALRCVTTQDPSTWSQQLPWVEYAHNSLTSAATGLSPFECSLGYQPPLFPELEKGLDEPSVQHHLQRAQQTWITTREALLRTADQNRRQADRHRSPAPQYTPGQKVLLNTKDVPLKASTRKLSPRFIGPFEIQAVISPTPVRLNLPPSLRIHPTFHVSQIKPVSTSPLCPPAQPPPPPRLIDNSPAYTVRRILDVRRRGRGHQYLVDWEGYGPEARSWAPGSWIRLSSLTSSDPGRVSLPACLGAAVEGGVVS</sequence>
<feature type="domain" description="Chromo" evidence="17">
    <location>
        <begin position="519"/>
        <end position="552"/>
    </location>
</feature>
<dbReference type="Pfam" id="PF24626">
    <property type="entry name" value="SH3_Tf2-1"/>
    <property type="match status" value="1"/>
</dbReference>
<dbReference type="Pfam" id="PF17917">
    <property type="entry name" value="RT_RNaseH"/>
    <property type="match status" value="1"/>
</dbReference>
<dbReference type="Pfam" id="PF00665">
    <property type="entry name" value="rve"/>
    <property type="match status" value="1"/>
</dbReference>
<dbReference type="GO" id="GO:0003677">
    <property type="term" value="F:DNA binding"/>
    <property type="evidence" value="ECO:0007669"/>
    <property type="project" value="UniProtKB-KW"/>
</dbReference>
<dbReference type="GO" id="GO:0003964">
    <property type="term" value="F:RNA-directed DNA polymerase activity"/>
    <property type="evidence" value="ECO:0007669"/>
    <property type="project" value="UniProtKB-KW"/>
</dbReference>
<dbReference type="InterPro" id="IPR041373">
    <property type="entry name" value="RT_RNaseH"/>
</dbReference>
<dbReference type="Pfam" id="PF17921">
    <property type="entry name" value="Integrase_H2C2"/>
    <property type="match status" value="1"/>
</dbReference>
<dbReference type="InterPro" id="IPR043502">
    <property type="entry name" value="DNA/RNA_pol_sf"/>
</dbReference>
<evidence type="ECO:0000259" key="18">
    <source>
        <dbReference type="PROSITE" id="PS50994"/>
    </source>
</evidence>
<keyword evidence="2" id="KW-0645">Protease</keyword>
<dbReference type="Gene3D" id="1.10.340.70">
    <property type="match status" value="1"/>
</dbReference>
<evidence type="ECO:0000313" key="20">
    <source>
        <dbReference type="Proteomes" id="UP000007635"/>
    </source>
</evidence>
<dbReference type="PANTHER" id="PTHR37984">
    <property type="entry name" value="PROTEIN CBG26694"/>
    <property type="match status" value="1"/>
</dbReference>
<dbReference type="Gene3D" id="2.40.50.40">
    <property type="match status" value="1"/>
</dbReference>
<evidence type="ECO:0000256" key="12">
    <source>
        <dbReference type="ARBA" id="ARBA00022918"/>
    </source>
</evidence>
<dbReference type="GO" id="GO:0003887">
    <property type="term" value="F:DNA-directed DNA polymerase activity"/>
    <property type="evidence" value="ECO:0007669"/>
    <property type="project" value="UniProtKB-KW"/>
</dbReference>
<dbReference type="FunFam" id="3.30.420.10:FF:000032">
    <property type="entry name" value="Retrovirus-related Pol polyprotein from transposon 297-like Protein"/>
    <property type="match status" value="1"/>
</dbReference>
<evidence type="ECO:0000313" key="19">
    <source>
        <dbReference type="Ensembl" id="ENSGACP00000069991.1"/>
    </source>
</evidence>
<dbReference type="SUPFAM" id="SSF56672">
    <property type="entry name" value="DNA/RNA polymerases"/>
    <property type="match status" value="1"/>
</dbReference>
<dbReference type="GO" id="GO:0005634">
    <property type="term" value="C:nucleus"/>
    <property type="evidence" value="ECO:0007669"/>
    <property type="project" value="UniProtKB-SubCell"/>
</dbReference>
<keyword evidence="7" id="KW-0064">Aspartyl protease</keyword>
<keyword evidence="5" id="KW-0540">Nuclease</keyword>
<evidence type="ECO:0000256" key="15">
    <source>
        <dbReference type="ARBA" id="ARBA00023172"/>
    </source>
</evidence>
<feature type="domain" description="Integrase catalytic" evidence="18">
    <location>
        <begin position="218"/>
        <end position="377"/>
    </location>
</feature>
<keyword evidence="13" id="KW-0239">DNA-directed DNA polymerase</keyword>
<dbReference type="CDD" id="cd09274">
    <property type="entry name" value="RNase_HI_RT_Ty3"/>
    <property type="match status" value="1"/>
</dbReference>
<dbReference type="InterPro" id="IPR050951">
    <property type="entry name" value="Retrovirus_Pol_polyprotein"/>
</dbReference>
<dbReference type="PROSITE" id="PS50013">
    <property type="entry name" value="CHROMO_2"/>
    <property type="match status" value="1"/>
</dbReference>
<dbReference type="InterPro" id="IPR036397">
    <property type="entry name" value="RNaseH_sf"/>
</dbReference>
<evidence type="ECO:0000256" key="8">
    <source>
        <dbReference type="ARBA" id="ARBA00022759"/>
    </source>
</evidence>
<dbReference type="InterPro" id="IPR016197">
    <property type="entry name" value="Chromo-like_dom_sf"/>
</dbReference>
<protein>
    <recommendedName>
        <fullName evidence="16">Gypsy retrotransposon integrase-like protein 1</fullName>
    </recommendedName>
</protein>
<dbReference type="GO" id="GO:0004190">
    <property type="term" value="F:aspartic-type endopeptidase activity"/>
    <property type="evidence" value="ECO:0007669"/>
    <property type="project" value="UniProtKB-KW"/>
</dbReference>
<evidence type="ECO:0000256" key="6">
    <source>
        <dbReference type="ARBA" id="ARBA00022723"/>
    </source>
</evidence>
<evidence type="ECO:0000259" key="17">
    <source>
        <dbReference type="PROSITE" id="PS50013"/>
    </source>
</evidence>
<dbReference type="AlphaFoldDB" id="A0AAQ4S6D7"/>
<evidence type="ECO:0000256" key="5">
    <source>
        <dbReference type="ARBA" id="ARBA00022722"/>
    </source>
</evidence>
<reference evidence="19" key="3">
    <citation type="submission" date="2025-09" db="UniProtKB">
        <authorList>
            <consortium name="Ensembl"/>
        </authorList>
    </citation>
    <scope>IDENTIFICATION</scope>
</reference>
<keyword evidence="11" id="KW-0229">DNA integration</keyword>
<keyword evidence="14" id="KW-0238">DNA-binding</keyword>
<keyword evidence="4" id="KW-0548">Nucleotidyltransferase</keyword>
<evidence type="ECO:0000256" key="13">
    <source>
        <dbReference type="ARBA" id="ARBA00022932"/>
    </source>
</evidence>
<evidence type="ECO:0000256" key="11">
    <source>
        <dbReference type="ARBA" id="ARBA00022908"/>
    </source>
</evidence>
<evidence type="ECO:0000256" key="4">
    <source>
        <dbReference type="ARBA" id="ARBA00022695"/>
    </source>
</evidence>
<dbReference type="SUPFAM" id="SSF54160">
    <property type="entry name" value="Chromo domain-like"/>
    <property type="match status" value="1"/>
</dbReference>
<keyword evidence="6" id="KW-0479">Metal-binding</keyword>
<keyword evidence="8" id="KW-0255">Endonuclease</keyword>
<dbReference type="PANTHER" id="PTHR37984:SF15">
    <property type="entry name" value="INTEGRASE CATALYTIC DOMAIN-CONTAINING PROTEIN"/>
    <property type="match status" value="1"/>
</dbReference>
<evidence type="ECO:0000256" key="7">
    <source>
        <dbReference type="ARBA" id="ARBA00022750"/>
    </source>
</evidence>
<evidence type="ECO:0000256" key="1">
    <source>
        <dbReference type="ARBA" id="ARBA00004123"/>
    </source>
</evidence>
<dbReference type="GO" id="GO:0006310">
    <property type="term" value="P:DNA recombination"/>
    <property type="evidence" value="ECO:0007669"/>
    <property type="project" value="UniProtKB-KW"/>
</dbReference>
<proteinExistence type="predicted"/>
<dbReference type="GO" id="GO:0004519">
    <property type="term" value="F:endonuclease activity"/>
    <property type="evidence" value="ECO:0007669"/>
    <property type="project" value="UniProtKB-KW"/>
</dbReference>
<keyword evidence="12" id="KW-0695">RNA-directed DNA polymerase</keyword>
<reference evidence="19 20" key="1">
    <citation type="journal article" date="2021" name="G3 (Bethesda)">
        <title>Improved contiguity of the threespine stickleback genome using long-read sequencing.</title>
        <authorList>
            <person name="Nath S."/>
            <person name="Shaw D.E."/>
            <person name="White M.A."/>
        </authorList>
    </citation>
    <scope>NUCLEOTIDE SEQUENCE [LARGE SCALE GENOMIC DNA]</scope>
    <source>
        <strain evidence="19 20">Lake Benthic</strain>
    </source>
</reference>
<dbReference type="InterPro" id="IPR001584">
    <property type="entry name" value="Integrase_cat-core"/>
</dbReference>
<dbReference type="GO" id="GO:0015074">
    <property type="term" value="P:DNA integration"/>
    <property type="evidence" value="ECO:0007669"/>
    <property type="project" value="UniProtKB-KW"/>
</dbReference>
<dbReference type="GeneTree" id="ENSGT01060000248608"/>
<dbReference type="InterPro" id="IPR000953">
    <property type="entry name" value="Chromo/chromo_shadow_dom"/>
</dbReference>
<dbReference type="Pfam" id="PF00385">
    <property type="entry name" value="Chromo"/>
    <property type="match status" value="1"/>
</dbReference>
<evidence type="ECO:0000256" key="3">
    <source>
        <dbReference type="ARBA" id="ARBA00022679"/>
    </source>
</evidence>
<dbReference type="Ensembl" id="ENSGACT00000054106.1">
    <property type="protein sequence ID" value="ENSGACP00000069991.1"/>
    <property type="gene ID" value="ENSGACG00000024168.1"/>
</dbReference>
<reference evidence="19" key="2">
    <citation type="submission" date="2025-08" db="UniProtKB">
        <authorList>
            <consortium name="Ensembl"/>
        </authorList>
    </citation>
    <scope>IDENTIFICATION</scope>
</reference>
<keyword evidence="20" id="KW-1185">Reference proteome</keyword>
<comment type="subcellular location">
    <subcellularLocation>
        <location evidence="1">Nucleus</location>
    </subcellularLocation>
</comment>
<dbReference type="Gene3D" id="3.30.420.10">
    <property type="entry name" value="Ribonuclease H-like superfamily/Ribonuclease H"/>
    <property type="match status" value="1"/>
</dbReference>
<evidence type="ECO:0000256" key="10">
    <source>
        <dbReference type="ARBA" id="ARBA00022842"/>
    </source>
</evidence>
<name>A0AAQ4S6D7_GASAC</name>
<dbReference type="InterPro" id="IPR056924">
    <property type="entry name" value="SH3_Tf2-1"/>
</dbReference>
<dbReference type="InterPro" id="IPR023780">
    <property type="entry name" value="Chromo_domain"/>
</dbReference>
<accession>A0AAQ4S6D7</accession>
<keyword evidence="15" id="KW-0233">DNA recombination</keyword>
<evidence type="ECO:0000256" key="14">
    <source>
        <dbReference type="ARBA" id="ARBA00023125"/>
    </source>
</evidence>
<dbReference type="GO" id="GO:0046872">
    <property type="term" value="F:metal ion binding"/>
    <property type="evidence" value="ECO:0007669"/>
    <property type="project" value="UniProtKB-KW"/>
</dbReference>
<dbReference type="GO" id="GO:0006508">
    <property type="term" value="P:proteolysis"/>
    <property type="evidence" value="ECO:0007669"/>
    <property type="project" value="UniProtKB-KW"/>
</dbReference>
<keyword evidence="10" id="KW-0460">Magnesium</keyword>
<evidence type="ECO:0000256" key="16">
    <source>
        <dbReference type="ARBA" id="ARBA00039658"/>
    </source>
</evidence>
<dbReference type="InterPro" id="IPR012337">
    <property type="entry name" value="RNaseH-like_sf"/>
</dbReference>
<dbReference type="PROSITE" id="PS50994">
    <property type="entry name" value="INTEGRASE"/>
    <property type="match status" value="1"/>
</dbReference>
<organism evidence="19 20">
    <name type="scientific">Gasterosteus aculeatus aculeatus</name>
    <name type="common">three-spined stickleback</name>
    <dbReference type="NCBI Taxonomy" id="481459"/>
    <lineage>
        <taxon>Eukaryota</taxon>
        <taxon>Metazoa</taxon>
        <taxon>Chordata</taxon>
        <taxon>Craniata</taxon>
        <taxon>Vertebrata</taxon>
        <taxon>Euteleostomi</taxon>
        <taxon>Actinopterygii</taxon>
        <taxon>Neopterygii</taxon>
        <taxon>Teleostei</taxon>
        <taxon>Neoteleostei</taxon>
        <taxon>Acanthomorphata</taxon>
        <taxon>Eupercaria</taxon>
        <taxon>Perciformes</taxon>
        <taxon>Cottioidei</taxon>
        <taxon>Gasterosteales</taxon>
        <taxon>Gasterosteidae</taxon>
        <taxon>Gasterosteus</taxon>
    </lineage>
</organism>
<keyword evidence="3" id="KW-0808">Transferase</keyword>
<dbReference type="InterPro" id="IPR041588">
    <property type="entry name" value="Integrase_H2C2"/>
</dbReference>
<keyword evidence="9" id="KW-0378">Hydrolase</keyword>
<evidence type="ECO:0000256" key="9">
    <source>
        <dbReference type="ARBA" id="ARBA00022801"/>
    </source>
</evidence>
<dbReference type="Proteomes" id="UP000007635">
    <property type="component" value="Chromosome VII"/>
</dbReference>
<dbReference type="SUPFAM" id="SSF53098">
    <property type="entry name" value="Ribonuclease H-like"/>
    <property type="match status" value="1"/>
</dbReference>